<keyword evidence="5 13" id="KW-0349">Heme</keyword>
<evidence type="ECO:0000256" key="12">
    <source>
        <dbReference type="ARBA" id="ARBA00023136"/>
    </source>
</evidence>
<evidence type="ECO:0000256" key="1">
    <source>
        <dbReference type="ARBA" id="ARBA00001971"/>
    </source>
</evidence>
<evidence type="ECO:0000256" key="6">
    <source>
        <dbReference type="ARBA" id="ARBA00022723"/>
    </source>
</evidence>
<keyword evidence="7" id="KW-0256">Endoplasmic reticulum</keyword>
<dbReference type="GO" id="GO:0020037">
    <property type="term" value="F:heme binding"/>
    <property type="evidence" value="ECO:0007669"/>
    <property type="project" value="InterPro"/>
</dbReference>
<dbReference type="GO" id="GO:0004497">
    <property type="term" value="F:monooxygenase activity"/>
    <property type="evidence" value="ECO:0007669"/>
    <property type="project" value="UniProtKB-KW"/>
</dbReference>
<comment type="cofactor">
    <cofactor evidence="1 13">
        <name>heme</name>
        <dbReference type="ChEBI" id="CHEBI:30413"/>
    </cofactor>
</comment>
<dbReference type="PANTHER" id="PTHR24292">
    <property type="entry name" value="CYTOCHROME P450"/>
    <property type="match status" value="1"/>
</dbReference>
<dbReference type="FunFam" id="1.10.630.10:FF:000042">
    <property type="entry name" value="Cytochrome P450"/>
    <property type="match status" value="1"/>
</dbReference>
<dbReference type="InterPro" id="IPR002401">
    <property type="entry name" value="Cyt_P450_E_grp-I"/>
</dbReference>
<dbReference type="EMBL" id="JALNTZ010000007">
    <property type="protein sequence ID" value="KAJ3645304.1"/>
    <property type="molecule type" value="Genomic_DNA"/>
</dbReference>
<dbReference type="Proteomes" id="UP001168821">
    <property type="component" value="Unassembled WGS sequence"/>
</dbReference>
<evidence type="ECO:0000256" key="11">
    <source>
        <dbReference type="ARBA" id="ARBA00023033"/>
    </source>
</evidence>
<dbReference type="Gene3D" id="1.10.630.10">
    <property type="entry name" value="Cytochrome P450"/>
    <property type="match status" value="1"/>
</dbReference>
<dbReference type="SUPFAM" id="SSF48264">
    <property type="entry name" value="Cytochrome P450"/>
    <property type="match status" value="1"/>
</dbReference>
<evidence type="ECO:0000256" key="13">
    <source>
        <dbReference type="PIRSR" id="PIRSR602401-1"/>
    </source>
</evidence>
<evidence type="ECO:0008006" key="17">
    <source>
        <dbReference type="Google" id="ProtNLM"/>
    </source>
</evidence>
<dbReference type="InterPro" id="IPR036396">
    <property type="entry name" value="Cyt_P450_sf"/>
</dbReference>
<evidence type="ECO:0000256" key="2">
    <source>
        <dbReference type="ARBA" id="ARBA00004174"/>
    </source>
</evidence>
<dbReference type="Pfam" id="PF00067">
    <property type="entry name" value="p450"/>
    <property type="match status" value="1"/>
</dbReference>
<feature type="binding site" description="axial binding residue" evidence="13">
    <location>
        <position position="465"/>
    </location>
    <ligand>
        <name>heme</name>
        <dbReference type="ChEBI" id="CHEBI:30413"/>
    </ligand>
    <ligandPart>
        <name>Fe</name>
        <dbReference type="ChEBI" id="CHEBI:18248"/>
    </ligandPart>
</feature>
<dbReference type="GO" id="GO:0005789">
    <property type="term" value="C:endoplasmic reticulum membrane"/>
    <property type="evidence" value="ECO:0007669"/>
    <property type="project" value="UniProtKB-SubCell"/>
</dbReference>
<proteinExistence type="inferred from homology"/>
<gene>
    <name evidence="15" type="ORF">Zmor_022970</name>
</gene>
<keyword evidence="11 14" id="KW-0503">Monooxygenase</keyword>
<keyword evidence="16" id="KW-1185">Reference proteome</keyword>
<dbReference type="AlphaFoldDB" id="A0AA38HXZ7"/>
<name>A0AA38HXZ7_9CUCU</name>
<evidence type="ECO:0000256" key="10">
    <source>
        <dbReference type="ARBA" id="ARBA00023004"/>
    </source>
</evidence>
<dbReference type="PROSITE" id="PS00086">
    <property type="entry name" value="CYTOCHROME_P450"/>
    <property type="match status" value="1"/>
</dbReference>
<dbReference type="PANTHER" id="PTHR24292:SF54">
    <property type="entry name" value="CYP9F3-RELATED"/>
    <property type="match status" value="1"/>
</dbReference>
<protein>
    <recommendedName>
        <fullName evidence="17">Cytochrome P450</fullName>
    </recommendedName>
</protein>
<evidence type="ECO:0000256" key="9">
    <source>
        <dbReference type="ARBA" id="ARBA00023002"/>
    </source>
</evidence>
<comment type="subcellular location">
    <subcellularLocation>
        <location evidence="3">Endoplasmic reticulum membrane</location>
        <topology evidence="3">Peripheral membrane protein</topology>
    </subcellularLocation>
    <subcellularLocation>
        <location evidence="2">Microsome membrane</location>
        <topology evidence="2">Peripheral membrane protein</topology>
    </subcellularLocation>
</comment>
<dbReference type="PRINTS" id="PR00385">
    <property type="entry name" value="P450"/>
</dbReference>
<dbReference type="GO" id="GO:0005506">
    <property type="term" value="F:iron ion binding"/>
    <property type="evidence" value="ECO:0007669"/>
    <property type="project" value="InterPro"/>
</dbReference>
<keyword evidence="8" id="KW-0492">Microsome</keyword>
<keyword evidence="10 13" id="KW-0408">Iron</keyword>
<comment type="similarity">
    <text evidence="4 14">Belongs to the cytochrome P450 family.</text>
</comment>
<sequence length="523" mass="60333">MLWITCAAIFTLIFLYYKLLKPIRYWEERDVPHVKAWPVFGSLKPFVLKKKHLTEVLNDIYKQHPNERCVGYMQFTRPFLMIKDLELIKRITIKDFDHFHDHLAFENLKSDPLLSRSVMSLSGENWRRMRATLSPVFTSGKMRIIYNLVTECAENFVKHFQDKENVPIEMKDVFSRFANDVIATTAFGVSVDSLANPDNDFFKMGSNFTSFSVATIVKIFLLQTMPVLANLLQIQLFTDDVSLFFRNLVKDNIKKRETEGIVRPDLIHMLMEARKGHLNPDSAKEREESLMCLSEEVKNAAPLELSDDDIVAQALAFFFAGFDTVSTGSSFMAHELALHPEVQKKLQLEVDSVNKEHSGKVPYEAIQTMKYLDQVVCETLRLWPPGFQTDRLCSKDYVIEPKNPKEKVVFVAKGSSVMIPIFSLHRDPKYFYDPDKFHPERFSEENKGEIVPGTYLPFGMGPRNCIGLRFALLEMKVLFFHLLLNFIIVPVEETAIPLKISPKKINFAPENGFQLSLKPRTKR</sequence>
<evidence type="ECO:0000256" key="7">
    <source>
        <dbReference type="ARBA" id="ARBA00022824"/>
    </source>
</evidence>
<evidence type="ECO:0000256" key="8">
    <source>
        <dbReference type="ARBA" id="ARBA00022848"/>
    </source>
</evidence>
<evidence type="ECO:0000313" key="15">
    <source>
        <dbReference type="EMBL" id="KAJ3645304.1"/>
    </source>
</evidence>
<organism evidence="15 16">
    <name type="scientific">Zophobas morio</name>
    <dbReference type="NCBI Taxonomy" id="2755281"/>
    <lineage>
        <taxon>Eukaryota</taxon>
        <taxon>Metazoa</taxon>
        <taxon>Ecdysozoa</taxon>
        <taxon>Arthropoda</taxon>
        <taxon>Hexapoda</taxon>
        <taxon>Insecta</taxon>
        <taxon>Pterygota</taxon>
        <taxon>Neoptera</taxon>
        <taxon>Endopterygota</taxon>
        <taxon>Coleoptera</taxon>
        <taxon>Polyphaga</taxon>
        <taxon>Cucujiformia</taxon>
        <taxon>Tenebrionidae</taxon>
        <taxon>Zophobas</taxon>
    </lineage>
</organism>
<dbReference type="CDD" id="cd11056">
    <property type="entry name" value="CYP6-like"/>
    <property type="match status" value="1"/>
</dbReference>
<keyword evidence="12" id="KW-0472">Membrane</keyword>
<dbReference type="InterPro" id="IPR001128">
    <property type="entry name" value="Cyt_P450"/>
</dbReference>
<evidence type="ECO:0000313" key="16">
    <source>
        <dbReference type="Proteomes" id="UP001168821"/>
    </source>
</evidence>
<dbReference type="GO" id="GO:0016705">
    <property type="term" value="F:oxidoreductase activity, acting on paired donors, with incorporation or reduction of molecular oxygen"/>
    <property type="evidence" value="ECO:0007669"/>
    <property type="project" value="InterPro"/>
</dbReference>
<accession>A0AA38HXZ7</accession>
<comment type="caution">
    <text evidence="15">The sequence shown here is derived from an EMBL/GenBank/DDBJ whole genome shotgun (WGS) entry which is preliminary data.</text>
</comment>
<dbReference type="PRINTS" id="PR00463">
    <property type="entry name" value="EP450I"/>
</dbReference>
<evidence type="ECO:0000256" key="14">
    <source>
        <dbReference type="RuleBase" id="RU000461"/>
    </source>
</evidence>
<dbReference type="InterPro" id="IPR050476">
    <property type="entry name" value="Insect_CytP450_Detox"/>
</dbReference>
<keyword evidence="9 14" id="KW-0560">Oxidoreductase</keyword>
<evidence type="ECO:0000256" key="3">
    <source>
        <dbReference type="ARBA" id="ARBA00004406"/>
    </source>
</evidence>
<reference evidence="15" key="1">
    <citation type="journal article" date="2023" name="G3 (Bethesda)">
        <title>Whole genome assemblies of Zophobas morio and Tenebrio molitor.</title>
        <authorList>
            <person name="Kaur S."/>
            <person name="Stinson S.A."/>
            <person name="diCenzo G.C."/>
        </authorList>
    </citation>
    <scope>NUCLEOTIDE SEQUENCE</scope>
    <source>
        <strain evidence="15">QUZm001</strain>
    </source>
</reference>
<keyword evidence="6 13" id="KW-0479">Metal-binding</keyword>
<evidence type="ECO:0000256" key="5">
    <source>
        <dbReference type="ARBA" id="ARBA00022617"/>
    </source>
</evidence>
<evidence type="ECO:0000256" key="4">
    <source>
        <dbReference type="ARBA" id="ARBA00010617"/>
    </source>
</evidence>
<dbReference type="InterPro" id="IPR017972">
    <property type="entry name" value="Cyt_P450_CS"/>
</dbReference>